<dbReference type="GeneID" id="37017060"/>
<feature type="compositionally biased region" description="Low complexity" evidence="1">
    <location>
        <begin position="347"/>
        <end position="362"/>
    </location>
</feature>
<sequence length="633" mass="68894">MLNAPAHRFSEHTSASADAASSRTYLAYDRTSGHQRPPWAVIGPKSSRATLQKPFKSDVRSADLPSTGHRTALLADQPKQGSARVSLNIRAEQTYQEKGFNIDAFTQDMWSRSTRDAQFWTPEAGPWSLLCEKTPIPNGSIFTTSTPLRLDMYPSWDPDSEAASVATEMALQVLQSDDFNDACSSPQLEEGSDDSAPMSLTTPLSADSYDVWGYNTPSLPSPRSASFLASFHELRVSASDASTACQGGDVQNQDKESESDSPKKRGKARMSQEKRRRLARRKEREAMAAAQQEFHHLADPSQSWSPSRSLPGDTPRIRLSSSLPRATNWQATHRREAMPAPRSTATGRGDSAGDSSSSSSYGDRADSDGGPTVYSNGVQRAGSTSSASTGPPHTPITDTSSGMRLYSPRSAPLSCGAPGHVVPLAAPQEALNKVETLRALEHLTTQMLAAKKSNTSPIVPALQETTRNTWRPAYSFNTAQPPSNTQVTLPGRLPQHQTGFEAASSQGRHGSSYLSSSHHGRPSPPPTPASRLPIPVPMSYEQTAKLSHFDGRQEYGRSGNDFPFTQQGARESAFGVPAHLPHSGHNAVRAQPGDHRQRRSKTFDQRQQYGPSPSYQTSTESQYGHWQAQQWPM</sequence>
<feature type="region of interest" description="Disordered" evidence="1">
    <location>
        <begin position="180"/>
        <end position="202"/>
    </location>
</feature>
<feature type="region of interest" description="Disordered" evidence="1">
    <location>
        <begin position="576"/>
        <end position="633"/>
    </location>
</feature>
<feature type="compositionally biased region" description="Polar residues" evidence="1">
    <location>
        <begin position="319"/>
        <end position="331"/>
    </location>
</feature>
<evidence type="ECO:0000313" key="2">
    <source>
        <dbReference type="EMBL" id="PWN19237.1"/>
    </source>
</evidence>
<dbReference type="RefSeq" id="XP_025346397.1">
    <property type="nucleotide sequence ID" value="XM_025495326.1"/>
</dbReference>
<feature type="region of interest" description="Disordered" evidence="1">
    <location>
        <begin position="500"/>
        <end position="535"/>
    </location>
</feature>
<feature type="compositionally biased region" description="Polar residues" evidence="1">
    <location>
        <begin position="605"/>
        <end position="633"/>
    </location>
</feature>
<evidence type="ECO:0000313" key="3">
    <source>
        <dbReference type="Proteomes" id="UP000245942"/>
    </source>
</evidence>
<dbReference type="AlphaFoldDB" id="A0A316U1S7"/>
<feature type="region of interest" description="Disordered" evidence="1">
    <location>
        <begin position="1"/>
        <end position="21"/>
    </location>
</feature>
<organism evidence="2 3">
    <name type="scientific">Pseudomicrostroma glucosiphilum</name>
    <dbReference type="NCBI Taxonomy" id="1684307"/>
    <lineage>
        <taxon>Eukaryota</taxon>
        <taxon>Fungi</taxon>
        <taxon>Dikarya</taxon>
        <taxon>Basidiomycota</taxon>
        <taxon>Ustilaginomycotina</taxon>
        <taxon>Exobasidiomycetes</taxon>
        <taxon>Microstromatales</taxon>
        <taxon>Microstromatales incertae sedis</taxon>
        <taxon>Pseudomicrostroma</taxon>
    </lineage>
</organism>
<name>A0A316U1S7_9BASI</name>
<feature type="compositionally biased region" description="Basic and acidic residues" evidence="1">
    <location>
        <begin position="252"/>
        <end position="263"/>
    </location>
</feature>
<reference evidence="2 3" key="1">
    <citation type="journal article" date="2018" name="Mol. Biol. Evol.">
        <title>Broad Genomic Sampling Reveals a Smut Pathogenic Ancestry of the Fungal Clade Ustilaginomycotina.</title>
        <authorList>
            <person name="Kijpornyongpan T."/>
            <person name="Mondo S.J."/>
            <person name="Barry K."/>
            <person name="Sandor L."/>
            <person name="Lee J."/>
            <person name="Lipzen A."/>
            <person name="Pangilinan J."/>
            <person name="LaButti K."/>
            <person name="Hainaut M."/>
            <person name="Henrissat B."/>
            <person name="Grigoriev I.V."/>
            <person name="Spatafora J.W."/>
            <person name="Aime M.C."/>
        </authorList>
    </citation>
    <scope>NUCLEOTIDE SEQUENCE [LARGE SCALE GENOMIC DNA]</scope>
    <source>
        <strain evidence="2 3">MCA 4718</strain>
    </source>
</reference>
<evidence type="ECO:0000256" key="1">
    <source>
        <dbReference type="SAM" id="MobiDB-lite"/>
    </source>
</evidence>
<proteinExistence type="predicted"/>
<protein>
    <submittedName>
        <fullName evidence="2">Uncharacterized protein</fullName>
    </submittedName>
</protein>
<feature type="compositionally biased region" description="Basic residues" evidence="1">
    <location>
        <begin position="264"/>
        <end position="281"/>
    </location>
</feature>
<accession>A0A316U1S7</accession>
<keyword evidence="3" id="KW-1185">Reference proteome</keyword>
<dbReference type="Proteomes" id="UP000245942">
    <property type="component" value="Unassembled WGS sequence"/>
</dbReference>
<feature type="compositionally biased region" description="Low complexity" evidence="1">
    <location>
        <begin position="504"/>
        <end position="517"/>
    </location>
</feature>
<dbReference type="EMBL" id="KZ819332">
    <property type="protein sequence ID" value="PWN19237.1"/>
    <property type="molecule type" value="Genomic_DNA"/>
</dbReference>
<gene>
    <name evidence="2" type="ORF">BCV69DRAFT_48228</name>
</gene>
<feature type="compositionally biased region" description="Polar residues" evidence="1">
    <location>
        <begin position="373"/>
        <end position="402"/>
    </location>
</feature>
<feature type="compositionally biased region" description="Polar residues" evidence="1">
    <location>
        <begin position="241"/>
        <end position="251"/>
    </location>
</feature>
<feature type="region of interest" description="Disordered" evidence="1">
    <location>
        <begin position="241"/>
        <end position="411"/>
    </location>
</feature>